<feature type="transmembrane region" description="Helical" evidence="1">
    <location>
        <begin position="16"/>
        <end position="37"/>
    </location>
</feature>
<dbReference type="RefSeq" id="WP_175211728.1">
    <property type="nucleotide sequence ID" value="NZ_CADILG010000105.1"/>
</dbReference>
<feature type="transmembrane region" description="Helical" evidence="1">
    <location>
        <begin position="49"/>
        <end position="71"/>
    </location>
</feature>
<keyword evidence="1" id="KW-0472">Membrane</keyword>
<feature type="transmembrane region" description="Helical" evidence="1">
    <location>
        <begin position="83"/>
        <end position="105"/>
    </location>
</feature>
<dbReference type="AlphaFoldDB" id="A0A6S7EU60"/>
<gene>
    <name evidence="2" type="ORF">LMG26858_06225</name>
</gene>
<evidence type="ECO:0000256" key="1">
    <source>
        <dbReference type="SAM" id="Phobius"/>
    </source>
</evidence>
<evidence type="ECO:0000313" key="3">
    <source>
        <dbReference type="Proteomes" id="UP000494117"/>
    </source>
</evidence>
<evidence type="ECO:0008006" key="4">
    <source>
        <dbReference type="Google" id="ProtNLM"/>
    </source>
</evidence>
<dbReference type="EMBL" id="CADILG010000105">
    <property type="protein sequence ID" value="CAB3928420.1"/>
    <property type="molecule type" value="Genomic_DNA"/>
</dbReference>
<protein>
    <recommendedName>
        <fullName evidence="4">Transmembrane protein</fullName>
    </recommendedName>
</protein>
<dbReference type="Proteomes" id="UP000494117">
    <property type="component" value="Unassembled WGS sequence"/>
</dbReference>
<sequence>MREFLIWAADMAFQTAYALVYVLPLVCAVGIAVHVWPRRFGVLGSSASRTGFAIVMAAVWLLAVVGGGLLFYVSQNYSREHGFVLIALIAYMAPSLILSLIGLILRYKTRARSGEDD</sequence>
<evidence type="ECO:0000313" key="2">
    <source>
        <dbReference type="EMBL" id="CAB3928420.1"/>
    </source>
</evidence>
<accession>A0A6S7EU60</accession>
<keyword evidence="3" id="KW-1185">Reference proteome</keyword>
<organism evidence="2 3">
    <name type="scientific">Achromobacter anxifer</name>
    <dbReference type="NCBI Taxonomy" id="1287737"/>
    <lineage>
        <taxon>Bacteria</taxon>
        <taxon>Pseudomonadati</taxon>
        <taxon>Pseudomonadota</taxon>
        <taxon>Betaproteobacteria</taxon>
        <taxon>Burkholderiales</taxon>
        <taxon>Alcaligenaceae</taxon>
        <taxon>Achromobacter</taxon>
    </lineage>
</organism>
<proteinExistence type="predicted"/>
<name>A0A6S7EU60_9BURK</name>
<keyword evidence="1" id="KW-0812">Transmembrane</keyword>
<keyword evidence="1" id="KW-1133">Transmembrane helix</keyword>
<reference evidence="2 3" key="1">
    <citation type="submission" date="2020-04" db="EMBL/GenBank/DDBJ databases">
        <authorList>
            <person name="De Canck E."/>
        </authorList>
    </citation>
    <scope>NUCLEOTIDE SEQUENCE [LARGE SCALE GENOMIC DNA]</scope>
    <source>
        <strain evidence="2 3">LMG 26858</strain>
    </source>
</reference>